<dbReference type="OrthoDB" id="3428109at2"/>
<reference evidence="2" key="1">
    <citation type="submission" date="2016-08" db="EMBL/GenBank/DDBJ databases">
        <authorList>
            <person name="Tokovenko B."/>
            <person name="Kalinowski J."/>
        </authorList>
    </citation>
    <scope>NUCLEOTIDE SEQUENCE [LARGE SCALE GENOMIC DNA]</scope>
    <source>
        <strain evidence="2">UTMC102</strain>
    </source>
</reference>
<organism evidence="1 2">
    <name type="scientific">Nocardiopsis sinuspersici</name>
    <dbReference type="NCBI Taxonomy" id="501010"/>
    <lineage>
        <taxon>Bacteria</taxon>
        <taxon>Bacillati</taxon>
        <taxon>Actinomycetota</taxon>
        <taxon>Actinomycetes</taxon>
        <taxon>Streptosporangiales</taxon>
        <taxon>Nocardiopsidaceae</taxon>
        <taxon>Nocardiopsis</taxon>
    </lineage>
</organism>
<dbReference type="RefSeq" id="WP_077691350.1">
    <property type="nucleotide sequence ID" value="NZ_MCOK01000001.1"/>
</dbReference>
<protein>
    <submittedName>
        <fullName evidence="1">Uncharacterized protein</fullName>
    </submittedName>
</protein>
<comment type="caution">
    <text evidence="1">The sequence shown here is derived from an EMBL/GenBank/DDBJ whole genome shotgun (WGS) entry which is preliminary data.</text>
</comment>
<name>A0A1V3C2Q6_9ACTN</name>
<gene>
    <name evidence="1" type="ORF">NOSIN_14905</name>
</gene>
<accession>A0A1V3C2Q6</accession>
<evidence type="ECO:0000313" key="2">
    <source>
        <dbReference type="Proteomes" id="UP000189004"/>
    </source>
</evidence>
<evidence type="ECO:0000313" key="1">
    <source>
        <dbReference type="EMBL" id="OOC54928.1"/>
    </source>
</evidence>
<dbReference type="AlphaFoldDB" id="A0A1V3C2Q6"/>
<dbReference type="EMBL" id="MCOK01000001">
    <property type="protein sequence ID" value="OOC54928.1"/>
    <property type="molecule type" value="Genomic_DNA"/>
</dbReference>
<sequence length="146" mass="15299">MRNRPGTGPLPTWALEGRSSALAAFGRGDDAADVARLTGEATPTTEVLRSAGEEADGVAVAVLRFEHGELTMDVQVHSEGGLRALSGLATGECEHAVLHVRRPGSSDSLRVGEDGRFTLSGLARGPISLSLSRMGHPPVVTDWFTV</sequence>
<keyword evidence="2" id="KW-1185">Reference proteome</keyword>
<dbReference type="Proteomes" id="UP000189004">
    <property type="component" value="Unassembled WGS sequence"/>
</dbReference>
<proteinExistence type="predicted"/>
<dbReference type="STRING" id="501010.NOSIN_14905"/>